<feature type="binding site" evidence="11">
    <location>
        <position position="258"/>
    </location>
    <ligand>
        <name>Zn(2+)</name>
        <dbReference type="ChEBI" id="CHEBI:29105"/>
    </ligand>
</feature>
<evidence type="ECO:0000256" key="2">
    <source>
        <dbReference type="ARBA" id="ARBA00010178"/>
    </source>
</evidence>
<feature type="binding site" evidence="11">
    <location>
        <position position="258"/>
    </location>
    <ligand>
        <name>substrate</name>
    </ligand>
</feature>
<keyword evidence="5 11" id="KW-0479">Metal-binding</keyword>
<evidence type="ECO:0000256" key="5">
    <source>
        <dbReference type="ARBA" id="ARBA00022723"/>
    </source>
</evidence>
<dbReference type="AlphaFoldDB" id="A0A9E2W8S4"/>
<dbReference type="GO" id="GO:0051287">
    <property type="term" value="F:NAD binding"/>
    <property type="evidence" value="ECO:0007669"/>
    <property type="project" value="InterPro"/>
</dbReference>
<reference evidence="13" key="1">
    <citation type="submission" date="2021-06" db="EMBL/GenBank/DDBJ databases">
        <authorList>
            <person name="Huq M.A."/>
        </authorList>
    </citation>
    <scope>NUCLEOTIDE SEQUENCE</scope>
    <source>
        <strain evidence="13">MAH-26</strain>
    </source>
</reference>
<keyword evidence="6 11" id="KW-0862">Zinc</keyword>
<evidence type="ECO:0000313" key="13">
    <source>
        <dbReference type="EMBL" id="MBV4358607.1"/>
    </source>
</evidence>
<dbReference type="FunFam" id="3.40.50.1980:FF:000001">
    <property type="entry name" value="Histidinol dehydrogenase"/>
    <property type="match status" value="1"/>
</dbReference>
<feature type="binding site" evidence="11">
    <location>
        <position position="186"/>
    </location>
    <ligand>
        <name>NAD(+)</name>
        <dbReference type="ChEBI" id="CHEBI:57540"/>
    </ligand>
</feature>
<evidence type="ECO:0000256" key="9">
    <source>
        <dbReference type="ARBA" id="ARBA00023102"/>
    </source>
</evidence>
<evidence type="ECO:0000256" key="6">
    <source>
        <dbReference type="ARBA" id="ARBA00022833"/>
    </source>
</evidence>
<evidence type="ECO:0000256" key="7">
    <source>
        <dbReference type="ARBA" id="ARBA00023002"/>
    </source>
</evidence>
<keyword evidence="7 11" id="KW-0560">Oxidoreductase</keyword>
<protein>
    <recommendedName>
        <fullName evidence="3 11">Histidinol dehydrogenase</fullName>
        <shortName evidence="11">HDH</shortName>
        <ecNumber evidence="3 11">1.1.1.23</ecNumber>
    </recommendedName>
</protein>
<comment type="similarity">
    <text evidence="2 11 12">Belongs to the histidinol dehydrogenase family.</text>
</comment>
<dbReference type="HAMAP" id="MF_01024">
    <property type="entry name" value="HisD"/>
    <property type="match status" value="1"/>
</dbReference>
<organism evidence="13 14">
    <name type="scientific">Pinibacter aurantiacus</name>
    <dbReference type="NCBI Taxonomy" id="2851599"/>
    <lineage>
        <taxon>Bacteria</taxon>
        <taxon>Pseudomonadati</taxon>
        <taxon>Bacteroidota</taxon>
        <taxon>Chitinophagia</taxon>
        <taxon>Chitinophagales</taxon>
        <taxon>Chitinophagaceae</taxon>
        <taxon>Pinibacter</taxon>
    </lineage>
</organism>
<keyword evidence="8 11" id="KW-0520">NAD</keyword>
<comment type="cofactor">
    <cofactor evidence="11">
        <name>Zn(2+)</name>
        <dbReference type="ChEBI" id="CHEBI:29105"/>
    </cofactor>
    <text evidence="11">Binds 1 zinc ion per subunit.</text>
</comment>
<feature type="active site" description="Proton acceptor" evidence="11">
    <location>
        <position position="323"/>
    </location>
</feature>
<feature type="binding site" evidence="11">
    <location>
        <position position="233"/>
    </location>
    <ligand>
        <name>substrate</name>
    </ligand>
</feature>
<evidence type="ECO:0000256" key="4">
    <source>
        <dbReference type="ARBA" id="ARBA00022605"/>
    </source>
</evidence>
<dbReference type="Proteomes" id="UP000812270">
    <property type="component" value="Unassembled WGS sequence"/>
</dbReference>
<feature type="binding site" evidence="11">
    <location>
        <position position="356"/>
    </location>
    <ligand>
        <name>Zn(2+)</name>
        <dbReference type="ChEBI" id="CHEBI:29105"/>
    </ligand>
</feature>
<dbReference type="PANTHER" id="PTHR21256">
    <property type="entry name" value="HISTIDINOL DEHYDROGENASE HDH"/>
    <property type="match status" value="1"/>
</dbReference>
<sequence length="426" mass="45745">MKNILFPNRAEWPSLLQRPVLDNTALETTVKKVLDEVKQRGDEAVQQYTKQFDGVELKAIKAEADEFADATNLLTAELKEAIQLAAKNIEAFHSKQLSAVEIIETMPGVQCWRKSVGIEKVGLYIPGGTAPLFSTILMLGIPAKLAGCREIVLCSPPNKKGKLHPAILYAAQLAGITNVFKVGGVQAIGAMAYGTATISKVFKIFGPGNQYVTCAKQLIQKDGVAIDMPAGPSEVCVLADASANAAFVAADLLSQAEHGVDSQVLLVTTDNSFVEKVQQELDKQLSVLPRKELATKALENSKAIVVKDIQEAIDLVNEYAAEHLIIACENDEAIAAKIINAGSIFLGNYSPESVGDYASGTNHTLPTNGYARAYSGVSVDSFVKKITYQKLSRDGLHRIGKAVELMAAAEGLDAHRNAVSIRLIEN</sequence>
<dbReference type="CDD" id="cd06572">
    <property type="entry name" value="Histidinol_dh"/>
    <property type="match status" value="1"/>
</dbReference>
<evidence type="ECO:0000256" key="10">
    <source>
        <dbReference type="ARBA" id="ARBA00049489"/>
    </source>
</evidence>
<gene>
    <name evidence="11 13" type="primary">hisD</name>
    <name evidence="13" type="ORF">KTO63_15690</name>
</gene>
<name>A0A9E2W8S4_9BACT</name>
<feature type="binding site" evidence="11">
    <location>
        <position position="415"/>
    </location>
    <ligand>
        <name>substrate</name>
    </ligand>
</feature>
<feature type="binding site" evidence="11">
    <location>
        <position position="209"/>
    </location>
    <ligand>
        <name>NAD(+)</name>
        <dbReference type="ChEBI" id="CHEBI:57540"/>
    </ligand>
</feature>
<dbReference type="RefSeq" id="WP_217792318.1">
    <property type="nucleotide sequence ID" value="NZ_JAHSPG010000012.1"/>
</dbReference>
<feature type="binding site" evidence="11">
    <location>
        <position position="410"/>
    </location>
    <ligand>
        <name>substrate</name>
    </ligand>
</feature>
<dbReference type="InterPro" id="IPR022695">
    <property type="entry name" value="Histidinol_DH_monofunct"/>
</dbReference>
<keyword evidence="9 11" id="KW-0368">Histidine biosynthesis</keyword>
<feature type="binding site" evidence="11">
    <location>
        <position position="415"/>
    </location>
    <ligand>
        <name>Zn(2+)</name>
        <dbReference type="ChEBI" id="CHEBI:29105"/>
    </ligand>
</feature>
<feature type="active site" description="Proton acceptor" evidence="11">
    <location>
        <position position="322"/>
    </location>
</feature>
<evidence type="ECO:0000256" key="12">
    <source>
        <dbReference type="PIRNR" id="PIRNR000099"/>
    </source>
</evidence>
<feature type="binding site" evidence="11">
    <location>
        <position position="124"/>
    </location>
    <ligand>
        <name>NAD(+)</name>
        <dbReference type="ChEBI" id="CHEBI:57540"/>
    </ligand>
</feature>
<proteinExistence type="inferred from homology"/>
<feature type="binding site" evidence="11">
    <location>
        <position position="255"/>
    </location>
    <ligand>
        <name>substrate</name>
    </ligand>
</feature>
<dbReference type="PANTHER" id="PTHR21256:SF2">
    <property type="entry name" value="HISTIDINE BIOSYNTHESIS TRIFUNCTIONAL PROTEIN"/>
    <property type="match status" value="1"/>
</dbReference>
<accession>A0A9E2W8S4</accession>
<dbReference type="PIRSF" id="PIRSF000099">
    <property type="entry name" value="Histidinol_dh"/>
    <property type="match status" value="1"/>
</dbReference>
<feature type="binding site" evidence="11">
    <location>
        <position position="356"/>
    </location>
    <ligand>
        <name>substrate</name>
    </ligand>
</feature>
<dbReference type="GO" id="GO:0008270">
    <property type="term" value="F:zinc ion binding"/>
    <property type="evidence" value="ECO:0007669"/>
    <property type="project" value="UniProtKB-UniRule"/>
</dbReference>
<dbReference type="GO" id="GO:0004399">
    <property type="term" value="F:histidinol dehydrogenase activity"/>
    <property type="evidence" value="ECO:0007669"/>
    <property type="project" value="UniProtKB-UniRule"/>
</dbReference>
<feature type="binding site" evidence="11">
    <location>
        <position position="323"/>
    </location>
    <ligand>
        <name>substrate</name>
    </ligand>
</feature>
<dbReference type="GO" id="GO:0000105">
    <property type="term" value="P:L-histidine biosynthetic process"/>
    <property type="evidence" value="ECO:0007669"/>
    <property type="project" value="UniProtKB-UniRule"/>
</dbReference>
<evidence type="ECO:0000313" key="14">
    <source>
        <dbReference type="Proteomes" id="UP000812270"/>
    </source>
</evidence>
<dbReference type="FunFam" id="1.20.5.1300:FF:000002">
    <property type="entry name" value="Histidinol dehydrogenase, chloroplastic"/>
    <property type="match status" value="1"/>
</dbReference>
<evidence type="ECO:0000256" key="1">
    <source>
        <dbReference type="ARBA" id="ARBA00004940"/>
    </source>
</evidence>
<keyword evidence="4 11" id="KW-0028">Amino-acid biosynthesis</keyword>
<dbReference type="InterPro" id="IPR012131">
    <property type="entry name" value="Hstdl_DH"/>
</dbReference>
<evidence type="ECO:0000256" key="11">
    <source>
        <dbReference type="HAMAP-Rule" id="MF_01024"/>
    </source>
</evidence>
<dbReference type="Pfam" id="PF00815">
    <property type="entry name" value="Histidinol_dh"/>
    <property type="match status" value="1"/>
</dbReference>
<dbReference type="EMBL" id="JAHSPG010000012">
    <property type="protein sequence ID" value="MBV4358607.1"/>
    <property type="molecule type" value="Genomic_DNA"/>
</dbReference>
<dbReference type="InterPro" id="IPR001692">
    <property type="entry name" value="Histidinol_DH_CS"/>
</dbReference>
<dbReference type="PROSITE" id="PS00611">
    <property type="entry name" value="HISOL_DEHYDROGENASE"/>
    <property type="match status" value="1"/>
</dbReference>
<comment type="function">
    <text evidence="11">Catalyzes the sequential NAD-dependent oxidations of L-histidinol to L-histidinaldehyde and then to L-histidine.</text>
</comment>
<comment type="pathway">
    <text evidence="1 11">Amino-acid biosynthesis; L-histidine biosynthesis; L-histidine from 5-phospho-alpha-D-ribose 1-diphosphate: step 9/9.</text>
</comment>
<feature type="binding site" evidence="11">
    <location>
        <position position="255"/>
    </location>
    <ligand>
        <name>Zn(2+)</name>
        <dbReference type="ChEBI" id="CHEBI:29105"/>
    </ligand>
</feature>
<comment type="catalytic activity">
    <reaction evidence="10 11">
        <text>L-histidinol + 2 NAD(+) + H2O = L-histidine + 2 NADH + 3 H(+)</text>
        <dbReference type="Rhea" id="RHEA:20641"/>
        <dbReference type="ChEBI" id="CHEBI:15377"/>
        <dbReference type="ChEBI" id="CHEBI:15378"/>
        <dbReference type="ChEBI" id="CHEBI:57540"/>
        <dbReference type="ChEBI" id="CHEBI:57595"/>
        <dbReference type="ChEBI" id="CHEBI:57699"/>
        <dbReference type="ChEBI" id="CHEBI:57945"/>
        <dbReference type="EC" id="1.1.1.23"/>
    </reaction>
</comment>
<comment type="caution">
    <text evidence="13">The sequence shown here is derived from an EMBL/GenBank/DDBJ whole genome shotgun (WGS) entry which is preliminary data.</text>
</comment>
<evidence type="ECO:0000256" key="3">
    <source>
        <dbReference type="ARBA" id="ARBA00012965"/>
    </source>
</evidence>
<dbReference type="EC" id="1.1.1.23" evidence="3 11"/>
<evidence type="ECO:0000256" key="8">
    <source>
        <dbReference type="ARBA" id="ARBA00023027"/>
    </source>
</evidence>
<dbReference type="GO" id="GO:0005829">
    <property type="term" value="C:cytosol"/>
    <property type="evidence" value="ECO:0007669"/>
    <property type="project" value="TreeGrafter"/>
</dbReference>
<dbReference type="NCBIfam" id="TIGR00069">
    <property type="entry name" value="hisD"/>
    <property type="match status" value="1"/>
</dbReference>
<keyword evidence="14" id="KW-1185">Reference proteome</keyword>